<organism evidence="2">
    <name type="scientific">uncultured Blastococcus sp</name>
    <dbReference type="NCBI Taxonomy" id="217144"/>
    <lineage>
        <taxon>Bacteria</taxon>
        <taxon>Bacillati</taxon>
        <taxon>Actinomycetota</taxon>
        <taxon>Actinomycetes</taxon>
        <taxon>Geodermatophilales</taxon>
        <taxon>Geodermatophilaceae</taxon>
        <taxon>Blastococcus</taxon>
        <taxon>environmental samples</taxon>
    </lineage>
</organism>
<feature type="compositionally biased region" description="Basic and acidic residues" evidence="1">
    <location>
        <begin position="1"/>
        <end position="10"/>
    </location>
</feature>
<feature type="region of interest" description="Disordered" evidence="1">
    <location>
        <begin position="1"/>
        <end position="154"/>
    </location>
</feature>
<proteinExistence type="predicted"/>
<evidence type="ECO:0000256" key="1">
    <source>
        <dbReference type="SAM" id="MobiDB-lite"/>
    </source>
</evidence>
<feature type="compositionally biased region" description="Basic and acidic residues" evidence="1">
    <location>
        <begin position="68"/>
        <end position="82"/>
    </location>
</feature>
<feature type="compositionally biased region" description="Basic residues" evidence="1">
    <location>
        <begin position="96"/>
        <end position="115"/>
    </location>
</feature>
<feature type="compositionally biased region" description="Basic residues" evidence="1">
    <location>
        <begin position="135"/>
        <end position="148"/>
    </location>
</feature>
<accession>A0A6J4JI37</accession>
<protein>
    <submittedName>
        <fullName evidence="2">Uncharacterized protein</fullName>
    </submittedName>
</protein>
<reference evidence="2" key="1">
    <citation type="submission" date="2020-02" db="EMBL/GenBank/DDBJ databases">
        <authorList>
            <person name="Meier V. D."/>
        </authorList>
    </citation>
    <scope>NUCLEOTIDE SEQUENCE</scope>
    <source>
        <strain evidence="2">AVDCRST_MAG52</strain>
    </source>
</reference>
<feature type="compositionally biased region" description="Basic residues" evidence="1">
    <location>
        <begin position="29"/>
        <end position="46"/>
    </location>
</feature>
<gene>
    <name evidence="2" type="ORF">AVDCRST_MAG52-3541</name>
</gene>
<sequence length="154" mass="17427">DRSPPARRPDPSAVPPVPRRVEPAQRCVRGGRLRRRRRHHRVRRHPPPGPAVDRRRPAGGLRQPPDPVLRRDRALRPADRSGRGRAARARRDDPARRKRPRPRASHRAHPGRGGRGRWPLADLPLPVDPGGVSRLPRRARGAHRRTARAARSPV</sequence>
<dbReference type="AlphaFoldDB" id="A0A6J4JI37"/>
<name>A0A6J4JI37_9ACTN</name>
<evidence type="ECO:0000313" key="2">
    <source>
        <dbReference type="EMBL" id="CAA9276913.1"/>
    </source>
</evidence>
<feature type="non-terminal residue" evidence="2">
    <location>
        <position position="154"/>
    </location>
</feature>
<dbReference type="EMBL" id="CADCTN010000239">
    <property type="protein sequence ID" value="CAA9276913.1"/>
    <property type="molecule type" value="Genomic_DNA"/>
</dbReference>
<feature type="non-terminal residue" evidence="2">
    <location>
        <position position="1"/>
    </location>
</feature>